<dbReference type="RefSeq" id="XP_031078219.1">
    <property type="nucleotide sequence ID" value="XM_031227821.1"/>
</dbReference>
<keyword evidence="3" id="KW-1185">Reference proteome</keyword>
<organism evidence="2 3">
    <name type="scientific">Fusarium proliferatum (strain ET1)</name>
    <name type="common">Orchid endophyte fungus</name>
    <dbReference type="NCBI Taxonomy" id="1227346"/>
    <lineage>
        <taxon>Eukaryota</taxon>
        <taxon>Fungi</taxon>
        <taxon>Dikarya</taxon>
        <taxon>Ascomycota</taxon>
        <taxon>Pezizomycotina</taxon>
        <taxon>Sordariomycetes</taxon>
        <taxon>Hypocreomycetidae</taxon>
        <taxon>Hypocreales</taxon>
        <taxon>Nectriaceae</taxon>
        <taxon>Fusarium</taxon>
        <taxon>Fusarium fujikuroi species complex</taxon>
    </lineage>
</organism>
<reference evidence="3" key="1">
    <citation type="journal article" date="2016" name="Genome Biol. Evol.">
        <title>Comparative 'omics' of the Fusarium fujikuroi species complex highlights differences in genetic potential and metabolite synthesis.</title>
        <authorList>
            <person name="Niehaus E.-M."/>
            <person name="Muensterkoetter M."/>
            <person name="Proctor R.H."/>
            <person name="Brown D.W."/>
            <person name="Sharon A."/>
            <person name="Idan Y."/>
            <person name="Oren-Young L."/>
            <person name="Sieber C.M."/>
            <person name="Novak O."/>
            <person name="Pencik A."/>
            <person name="Tarkowska D."/>
            <person name="Hromadova K."/>
            <person name="Freeman S."/>
            <person name="Maymon M."/>
            <person name="Elazar M."/>
            <person name="Youssef S.A."/>
            <person name="El-Shabrawy E.S.M."/>
            <person name="Shalaby A.B.A."/>
            <person name="Houterman P."/>
            <person name="Brock N.L."/>
            <person name="Burkhardt I."/>
            <person name="Tsavkelova E.A."/>
            <person name="Dickschat J.S."/>
            <person name="Galuszka P."/>
            <person name="Gueldener U."/>
            <person name="Tudzynski B."/>
        </authorList>
    </citation>
    <scope>NUCLEOTIDE SEQUENCE [LARGE SCALE GENOMIC DNA]</scope>
    <source>
        <strain evidence="3">ET1</strain>
    </source>
</reference>
<comment type="caution">
    <text evidence="2">The sequence shown here is derived from an EMBL/GenBank/DDBJ whole genome shotgun (WGS) entry which is preliminary data.</text>
</comment>
<dbReference type="AlphaFoldDB" id="A0A1L7VD38"/>
<dbReference type="Proteomes" id="UP000183971">
    <property type="component" value="Unassembled WGS sequence"/>
</dbReference>
<evidence type="ECO:0000313" key="2">
    <source>
        <dbReference type="EMBL" id="CZR37626.1"/>
    </source>
</evidence>
<gene>
    <name evidence="2" type="ORF">FPRO_07183</name>
</gene>
<accession>A0A1L7VD38</accession>
<dbReference type="VEuPathDB" id="FungiDB:FPRO_07183"/>
<feature type="region of interest" description="Disordered" evidence="1">
    <location>
        <begin position="1"/>
        <end position="29"/>
    </location>
</feature>
<protein>
    <submittedName>
        <fullName evidence="2">Uncharacterized protein</fullName>
    </submittedName>
</protein>
<evidence type="ECO:0000256" key="1">
    <source>
        <dbReference type="SAM" id="MobiDB-lite"/>
    </source>
</evidence>
<evidence type="ECO:0000313" key="3">
    <source>
        <dbReference type="Proteomes" id="UP000183971"/>
    </source>
</evidence>
<proteinExistence type="predicted"/>
<dbReference type="GeneID" id="42052062"/>
<dbReference type="EMBL" id="FJOF01000003">
    <property type="protein sequence ID" value="CZR37626.1"/>
    <property type="molecule type" value="Genomic_DNA"/>
</dbReference>
<name>A0A1L7VD38_FUSPR</name>
<sequence>MSTVLSASGDSAATTSYNKTQSQGSMTIKPSSATDLSAWMYLPVYGSIPGKSLDEITLNFTSQSANIKTVAVYDGSEKVVEERELGKSETFSIYVSSREISSTVDGVTVSIEVEFETVEAWLSLSSVSVAF</sequence>